<dbReference type="Proteomes" id="UP000410492">
    <property type="component" value="Unassembled WGS sequence"/>
</dbReference>
<evidence type="ECO:0000256" key="2">
    <source>
        <dbReference type="SAM" id="MobiDB-lite"/>
    </source>
</evidence>
<keyword evidence="5" id="KW-1185">Reference proteome</keyword>
<reference evidence="4 5" key="1">
    <citation type="submission" date="2019-01" db="EMBL/GenBank/DDBJ databases">
        <authorList>
            <person name="Sayadi A."/>
        </authorList>
    </citation>
    <scope>NUCLEOTIDE SEQUENCE [LARGE SCALE GENOMIC DNA]</scope>
</reference>
<feature type="domain" description="C2H2-type" evidence="3">
    <location>
        <begin position="127"/>
        <end position="151"/>
    </location>
</feature>
<name>A0A653DTV5_CALMS</name>
<dbReference type="InterPro" id="IPR013087">
    <property type="entry name" value="Znf_C2H2_type"/>
</dbReference>
<dbReference type="SMART" id="SM00355">
    <property type="entry name" value="ZnF_C2H2"/>
    <property type="match status" value="2"/>
</dbReference>
<sequence>MANATSENEADSGSGVASTIAVPDNANIKEEEDQSEEMVTGSTNYDSSDSSSLSKCLWCSFESNSRAALAAHVAASHGEANAATVAADVKTPVGAVVTTAVPAAAAQMAPAVTAGQAGADRQHRKMFECDVCNMKFSNGANMRRHKMRHTG</sequence>
<dbReference type="EMBL" id="CAACVG010014438">
    <property type="protein sequence ID" value="VEN63180.1"/>
    <property type="molecule type" value="Genomic_DNA"/>
</dbReference>
<dbReference type="OrthoDB" id="5576026at2759"/>
<dbReference type="InterPro" id="IPR036236">
    <property type="entry name" value="Znf_C2H2_sf"/>
</dbReference>
<dbReference type="PROSITE" id="PS00028">
    <property type="entry name" value="ZINC_FINGER_C2H2_1"/>
    <property type="match status" value="1"/>
</dbReference>
<feature type="region of interest" description="Disordered" evidence="2">
    <location>
        <begin position="1"/>
        <end position="51"/>
    </location>
</feature>
<proteinExistence type="predicted"/>
<keyword evidence="1" id="KW-0863">Zinc-finger</keyword>
<feature type="non-terminal residue" evidence="4">
    <location>
        <position position="151"/>
    </location>
</feature>
<evidence type="ECO:0000313" key="5">
    <source>
        <dbReference type="Proteomes" id="UP000410492"/>
    </source>
</evidence>
<evidence type="ECO:0000256" key="1">
    <source>
        <dbReference type="PROSITE-ProRule" id="PRU00042"/>
    </source>
</evidence>
<keyword evidence="1" id="KW-0862">Zinc</keyword>
<dbReference type="PROSITE" id="PS50157">
    <property type="entry name" value="ZINC_FINGER_C2H2_2"/>
    <property type="match status" value="1"/>
</dbReference>
<evidence type="ECO:0000313" key="4">
    <source>
        <dbReference type="EMBL" id="VEN63180.1"/>
    </source>
</evidence>
<accession>A0A653DTV5</accession>
<dbReference type="Gene3D" id="3.30.160.60">
    <property type="entry name" value="Classic Zinc Finger"/>
    <property type="match status" value="1"/>
</dbReference>
<organism evidence="4 5">
    <name type="scientific">Callosobruchus maculatus</name>
    <name type="common">Southern cowpea weevil</name>
    <name type="synonym">Pulse bruchid</name>
    <dbReference type="NCBI Taxonomy" id="64391"/>
    <lineage>
        <taxon>Eukaryota</taxon>
        <taxon>Metazoa</taxon>
        <taxon>Ecdysozoa</taxon>
        <taxon>Arthropoda</taxon>
        <taxon>Hexapoda</taxon>
        <taxon>Insecta</taxon>
        <taxon>Pterygota</taxon>
        <taxon>Neoptera</taxon>
        <taxon>Endopterygota</taxon>
        <taxon>Coleoptera</taxon>
        <taxon>Polyphaga</taxon>
        <taxon>Cucujiformia</taxon>
        <taxon>Chrysomeloidea</taxon>
        <taxon>Chrysomelidae</taxon>
        <taxon>Bruchinae</taxon>
        <taxon>Bruchini</taxon>
        <taxon>Callosobruchus</taxon>
    </lineage>
</organism>
<keyword evidence="1" id="KW-0479">Metal-binding</keyword>
<evidence type="ECO:0000259" key="3">
    <source>
        <dbReference type="PROSITE" id="PS50157"/>
    </source>
</evidence>
<dbReference type="GO" id="GO:0008270">
    <property type="term" value="F:zinc ion binding"/>
    <property type="evidence" value="ECO:0007669"/>
    <property type="project" value="UniProtKB-KW"/>
</dbReference>
<dbReference type="AlphaFoldDB" id="A0A653DTV5"/>
<protein>
    <recommendedName>
        <fullName evidence="3">C2H2-type domain-containing protein</fullName>
    </recommendedName>
</protein>
<dbReference type="SUPFAM" id="SSF57667">
    <property type="entry name" value="beta-beta-alpha zinc fingers"/>
    <property type="match status" value="1"/>
</dbReference>
<gene>
    <name evidence="4" type="ORF">CALMAC_LOCUS20076</name>
</gene>